<gene>
    <name evidence="4" type="ORF">TSUD_146820</name>
</gene>
<dbReference type="InterPro" id="IPR011006">
    <property type="entry name" value="CheY-like_superfamily"/>
</dbReference>
<keyword evidence="5" id="KW-1185">Reference proteome</keyword>
<accession>A0A2Z6M6F2</accession>
<evidence type="ECO:0000313" key="5">
    <source>
        <dbReference type="Proteomes" id="UP000242715"/>
    </source>
</evidence>
<feature type="modified residue" description="4-aspartylphosphate" evidence="1">
    <location>
        <position position="84"/>
    </location>
</feature>
<dbReference type="AlphaFoldDB" id="A0A2Z6M6F2"/>
<dbReference type="InterPro" id="IPR052048">
    <property type="entry name" value="ST_Response_Regulator"/>
</dbReference>
<organism evidence="4 5">
    <name type="scientific">Trifolium subterraneum</name>
    <name type="common">Subterranean clover</name>
    <dbReference type="NCBI Taxonomy" id="3900"/>
    <lineage>
        <taxon>Eukaryota</taxon>
        <taxon>Viridiplantae</taxon>
        <taxon>Streptophyta</taxon>
        <taxon>Embryophyta</taxon>
        <taxon>Tracheophyta</taxon>
        <taxon>Spermatophyta</taxon>
        <taxon>Magnoliopsida</taxon>
        <taxon>eudicotyledons</taxon>
        <taxon>Gunneridae</taxon>
        <taxon>Pentapetalae</taxon>
        <taxon>rosids</taxon>
        <taxon>fabids</taxon>
        <taxon>Fabales</taxon>
        <taxon>Fabaceae</taxon>
        <taxon>Papilionoideae</taxon>
        <taxon>50 kb inversion clade</taxon>
        <taxon>NPAAA clade</taxon>
        <taxon>Hologalegina</taxon>
        <taxon>IRL clade</taxon>
        <taxon>Trifolieae</taxon>
        <taxon>Trifolium</taxon>
    </lineage>
</organism>
<dbReference type="Pfam" id="PF00072">
    <property type="entry name" value="Response_reg"/>
    <property type="match status" value="1"/>
</dbReference>
<name>A0A2Z6M6F2_TRISU</name>
<feature type="coiled-coil region" evidence="2">
    <location>
        <begin position="152"/>
        <end position="207"/>
    </location>
</feature>
<dbReference type="OrthoDB" id="1382039at2759"/>
<evidence type="ECO:0000259" key="3">
    <source>
        <dbReference type="PROSITE" id="PS50110"/>
    </source>
</evidence>
<sequence length="210" mass="23890">MDTGITGYKRLKNPEEKKLQIKKRKLIDIPNHFNALLVDGVTATRRLEHHMLESIGLRTEPANNAQEAIQLLLTGLKFDFIFVDFDLSIMNGPELVRQMRAMGVQSKVVGMLTNFNDHNVQMFQEARANAKVVASSSSKSKVKLLEEINISIEKVKTEFNAQRTAANKLERSKNVNMMKLKEAGDKMKKTEENLDKLNKNNKMELIDDGF</sequence>
<dbReference type="SUPFAM" id="SSF52172">
    <property type="entry name" value="CheY-like"/>
    <property type="match status" value="1"/>
</dbReference>
<dbReference type="CDD" id="cd00156">
    <property type="entry name" value="REC"/>
    <property type="match status" value="1"/>
</dbReference>
<keyword evidence="2" id="KW-0175">Coiled coil</keyword>
<feature type="domain" description="Response regulatory" evidence="3">
    <location>
        <begin position="34"/>
        <end position="149"/>
    </location>
</feature>
<dbReference type="EMBL" id="DF973364">
    <property type="protein sequence ID" value="GAU27964.1"/>
    <property type="molecule type" value="Genomic_DNA"/>
</dbReference>
<protein>
    <recommendedName>
        <fullName evidence="3">Response regulatory domain-containing protein</fullName>
    </recommendedName>
</protein>
<dbReference type="PANTHER" id="PTHR43228:SF17">
    <property type="entry name" value="HISTIDINE KINASE RESPONSE REGULATOR AND TRANSCRIPTION FACTOR RR-A-TYPE FAMILY-RELATED"/>
    <property type="match status" value="1"/>
</dbReference>
<dbReference type="Proteomes" id="UP000242715">
    <property type="component" value="Unassembled WGS sequence"/>
</dbReference>
<evidence type="ECO:0000313" key="4">
    <source>
        <dbReference type="EMBL" id="GAU27964.1"/>
    </source>
</evidence>
<keyword evidence="1" id="KW-0597">Phosphoprotein</keyword>
<dbReference type="GO" id="GO:0000160">
    <property type="term" value="P:phosphorelay signal transduction system"/>
    <property type="evidence" value="ECO:0007669"/>
    <property type="project" value="InterPro"/>
</dbReference>
<dbReference type="PANTHER" id="PTHR43228">
    <property type="entry name" value="TWO-COMPONENT RESPONSE REGULATOR"/>
    <property type="match status" value="1"/>
</dbReference>
<dbReference type="SMART" id="SM00448">
    <property type="entry name" value="REC"/>
    <property type="match status" value="1"/>
</dbReference>
<dbReference type="InterPro" id="IPR001789">
    <property type="entry name" value="Sig_transdc_resp-reg_receiver"/>
</dbReference>
<proteinExistence type="predicted"/>
<evidence type="ECO:0000256" key="1">
    <source>
        <dbReference type="PROSITE-ProRule" id="PRU00169"/>
    </source>
</evidence>
<reference evidence="5" key="1">
    <citation type="journal article" date="2017" name="Front. Plant Sci.">
        <title>Climate Clever Clovers: New Paradigm to Reduce the Environmental Footprint of Ruminants by Breeding Low Methanogenic Forages Utilizing Haplotype Variation.</title>
        <authorList>
            <person name="Kaur P."/>
            <person name="Appels R."/>
            <person name="Bayer P.E."/>
            <person name="Keeble-Gagnere G."/>
            <person name="Wang J."/>
            <person name="Hirakawa H."/>
            <person name="Shirasawa K."/>
            <person name="Vercoe P."/>
            <person name="Stefanova K."/>
            <person name="Durmic Z."/>
            <person name="Nichols P."/>
            <person name="Revell C."/>
            <person name="Isobe S.N."/>
            <person name="Edwards D."/>
            <person name="Erskine W."/>
        </authorList>
    </citation>
    <scope>NUCLEOTIDE SEQUENCE [LARGE SCALE GENOMIC DNA]</scope>
    <source>
        <strain evidence="5">cv. Daliak</strain>
    </source>
</reference>
<evidence type="ECO:0000256" key="2">
    <source>
        <dbReference type="SAM" id="Coils"/>
    </source>
</evidence>
<dbReference type="Gene3D" id="3.40.50.2300">
    <property type="match status" value="1"/>
</dbReference>
<dbReference type="PROSITE" id="PS50110">
    <property type="entry name" value="RESPONSE_REGULATORY"/>
    <property type="match status" value="1"/>
</dbReference>